<comment type="caution">
    <text evidence="2">The sequence shown here is derived from an EMBL/GenBank/DDBJ whole genome shotgun (WGS) entry which is preliminary data.</text>
</comment>
<evidence type="ECO:0000313" key="3">
    <source>
        <dbReference type="Proteomes" id="UP001266305"/>
    </source>
</evidence>
<dbReference type="Proteomes" id="UP001266305">
    <property type="component" value="Unassembled WGS sequence"/>
</dbReference>
<protein>
    <submittedName>
        <fullName evidence="2">Uncharacterized protein</fullName>
    </submittedName>
</protein>
<evidence type="ECO:0000256" key="1">
    <source>
        <dbReference type="SAM" id="MobiDB-lite"/>
    </source>
</evidence>
<feature type="region of interest" description="Disordered" evidence="1">
    <location>
        <begin position="126"/>
        <end position="169"/>
    </location>
</feature>
<keyword evidence="3" id="KW-1185">Reference proteome</keyword>
<accession>A0ABQ9URK9</accession>
<name>A0ABQ9URK9_SAGOE</name>
<feature type="compositionally biased region" description="Basic and acidic residues" evidence="1">
    <location>
        <begin position="54"/>
        <end position="64"/>
    </location>
</feature>
<gene>
    <name evidence="2" type="ORF">P7K49_020792</name>
</gene>
<feature type="compositionally biased region" description="Low complexity" evidence="1">
    <location>
        <begin position="236"/>
        <end position="246"/>
    </location>
</feature>
<organism evidence="2 3">
    <name type="scientific">Saguinus oedipus</name>
    <name type="common">Cotton-top tamarin</name>
    <name type="synonym">Oedipomidas oedipus</name>
    <dbReference type="NCBI Taxonomy" id="9490"/>
    <lineage>
        <taxon>Eukaryota</taxon>
        <taxon>Metazoa</taxon>
        <taxon>Chordata</taxon>
        <taxon>Craniata</taxon>
        <taxon>Vertebrata</taxon>
        <taxon>Euteleostomi</taxon>
        <taxon>Mammalia</taxon>
        <taxon>Eutheria</taxon>
        <taxon>Euarchontoglires</taxon>
        <taxon>Primates</taxon>
        <taxon>Haplorrhini</taxon>
        <taxon>Platyrrhini</taxon>
        <taxon>Cebidae</taxon>
        <taxon>Callitrichinae</taxon>
        <taxon>Saguinus</taxon>
    </lineage>
</organism>
<evidence type="ECO:0000313" key="2">
    <source>
        <dbReference type="EMBL" id="KAK2099444.1"/>
    </source>
</evidence>
<feature type="region of interest" description="Disordered" evidence="1">
    <location>
        <begin position="203"/>
        <end position="262"/>
    </location>
</feature>
<sequence length="262" mass="27276">MRRALATLWPLPLSVCRVGRSGRPRTPGPRPPFHFSAVVSLDFAARTLRAQKPRRGELEAHAEPDAPCPQSPERIEELGGGAAGAAQRNPRSRETLAPGTRLEGDPCCPAAGPAVTRRGAGILALSPGAQLNPRPPPAAVPSSSPRDSWAHPAGSRAEAAPDSCGHLHPESSPCLAWPNSRSPTYSLRLFGARGGGCPCSLLPGSLPANPSGARPPAPASRGSPAGLRHPQGVPYRRAASPRSARSWEPGMAFPGSRCSDSR</sequence>
<dbReference type="EMBL" id="JASSZA010000010">
    <property type="protein sequence ID" value="KAK2099444.1"/>
    <property type="molecule type" value="Genomic_DNA"/>
</dbReference>
<reference evidence="2 3" key="1">
    <citation type="submission" date="2023-05" db="EMBL/GenBank/DDBJ databases">
        <title>B98-5 Cell Line De Novo Hybrid Assembly: An Optical Mapping Approach.</title>
        <authorList>
            <person name="Kananen K."/>
            <person name="Auerbach J.A."/>
            <person name="Kautto E."/>
            <person name="Blachly J.S."/>
        </authorList>
    </citation>
    <scope>NUCLEOTIDE SEQUENCE [LARGE SCALE GENOMIC DNA]</scope>
    <source>
        <strain evidence="2">B95-8</strain>
        <tissue evidence="2">Cell line</tissue>
    </source>
</reference>
<feature type="region of interest" description="Disordered" evidence="1">
    <location>
        <begin position="54"/>
        <end position="110"/>
    </location>
</feature>
<proteinExistence type="predicted"/>